<dbReference type="Gene3D" id="3.30.420.40">
    <property type="match status" value="2"/>
</dbReference>
<protein>
    <submittedName>
        <fullName evidence="9">Rhamnulokinase</fullName>
        <ecNumber evidence="9">2.7.1.5</ecNumber>
    </submittedName>
</protein>
<dbReference type="OrthoDB" id="9761504at2"/>
<dbReference type="GO" id="GO:0019301">
    <property type="term" value="P:rhamnose catabolic process"/>
    <property type="evidence" value="ECO:0007669"/>
    <property type="project" value="InterPro"/>
</dbReference>
<sequence>MKKQISIAADLGASGGKMAKGYFDGDHVEIGDYFDFPNQPLSLNGNLYWDLFALYNSILKGLDFYSGEQGAATIGIDTWGASYGFLDKRGRLLEPVYHYRDLRTEQSLEKSYEVLPKRKLFELTGCQPNRSYTLPQLYSYIEHGDKIIELADKMLFLPDLLAYFLCGEMSTERSIAGTSGLMKPEQDDWAREVFRRLGIQERMLTGIVDTGSVKGCVLPEIASVTRNGDTKVIAVPGHDTASAVVGIPGFGINQVYMSIGTNINMGIELSRCIVSDKAYEGGFKNAGIIEDRKILYRDFAAFWLLNELRRTWKAEGHDYEYDTIMEMALSCKSKRVYVDADDTHLNNAGGNAKEKINAYLERTGQQTLQTDAEFVRCILESIALKVMYCVEYLKKELAIPVEKVSGVNGGSRNYVLMQFISDALGMPVYGGMPYATLAGNVMTQMYSMREVASVSQIRELATNSFEMKEYQPHTEEKERWKADLQKMTEKGICK</sequence>
<feature type="domain" description="Carbohydrate kinase FGGY N-terminal" evidence="7">
    <location>
        <begin position="71"/>
        <end position="246"/>
    </location>
</feature>
<evidence type="ECO:0000256" key="3">
    <source>
        <dbReference type="ARBA" id="ARBA00022741"/>
    </source>
</evidence>
<organism evidence="9 10">
    <name type="scientific">Faecalicatena contorta</name>
    <dbReference type="NCBI Taxonomy" id="39482"/>
    <lineage>
        <taxon>Bacteria</taxon>
        <taxon>Bacillati</taxon>
        <taxon>Bacillota</taxon>
        <taxon>Clostridia</taxon>
        <taxon>Lachnospirales</taxon>
        <taxon>Lachnospiraceae</taxon>
        <taxon>Faecalicatena</taxon>
    </lineage>
</organism>
<evidence type="ECO:0000256" key="2">
    <source>
        <dbReference type="ARBA" id="ARBA00022679"/>
    </source>
</evidence>
<dbReference type="RefSeq" id="WP_055153917.1">
    <property type="nucleotide sequence ID" value="NZ_CYZU01000028.1"/>
</dbReference>
<keyword evidence="4 9" id="KW-0418">Kinase</keyword>
<dbReference type="Proteomes" id="UP000095544">
    <property type="component" value="Unassembled WGS sequence"/>
</dbReference>
<dbReference type="GO" id="GO:0008993">
    <property type="term" value="F:rhamnulokinase activity"/>
    <property type="evidence" value="ECO:0007669"/>
    <property type="project" value="UniProtKB-EC"/>
</dbReference>
<keyword evidence="2 9" id="KW-0808">Transferase</keyword>
<accession>A0A174H0C4</accession>
<dbReference type="Pfam" id="PF02782">
    <property type="entry name" value="FGGY_C"/>
    <property type="match status" value="1"/>
</dbReference>
<evidence type="ECO:0000256" key="4">
    <source>
        <dbReference type="ARBA" id="ARBA00022777"/>
    </source>
</evidence>
<dbReference type="PANTHER" id="PTHR43095:SF5">
    <property type="entry name" value="XYLULOSE KINASE"/>
    <property type="match status" value="1"/>
</dbReference>
<dbReference type="InterPro" id="IPR050406">
    <property type="entry name" value="FGGY_Carb_Kinase"/>
</dbReference>
<evidence type="ECO:0000259" key="8">
    <source>
        <dbReference type="Pfam" id="PF02782"/>
    </source>
</evidence>
<keyword evidence="6" id="KW-0684">Rhamnose metabolism</keyword>
<dbReference type="AlphaFoldDB" id="A0A174H0C4"/>
<dbReference type="InterPro" id="IPR018484">
    <property type="entry name" value="FGGY_N"/>
</dbReference>
<dbReference type="PANTHER" id="PTHR43095">
    <property type="entry name" value="SUGAR KINASE"/>
    <property type="match status" value="1"/>
</dbReference>
<dbReference type="InterPro" id="IPR018485">
    <property type="entry name" value="FGGY_C"/>
</dbReference>
<dbReference type="Pfam" id="PF00370">
    <property type="entry name" value="FGGY_N"/>
    <property type="match status" value="1"/>
</dbReference>
<evidence type="ECO:0000256" key="1">
    <source>
        <dbReference type="ARBA" id="ARBA00009156"/>
    </source>
</evidence>
<dbReference type="GO" id="GO:0005524">
    <property type="term" value="F:ATP binding"/>
    <property type="evidence" value="ECO:0007669"/>
    <property type="project" value="UniProtKB-KW"/>
</dbReference>
<reference evidence="9 10" key="1">
    <citation type="submission" date="2015-09" db="EMBL/GenBank/DDBJ databases">
        <authorList>
            <consortium name="Pathogen Informatics"/>
        </authorList>
    </citation>
    <scope>NUCLEOTIDE SEQUENCE [LARGE SCALE GENOMIC DNA]</scope>
    <source>
        <strain evidence="9 10">2789STDY5834876</strain>
    </source>
</reference>
<evidence type="ECO:0000256" key="5">
    <source>
        <dbReference type="ARBA" id="ARBA00022840"/>
    </source>
</evidence>
<keyword evidence="5" id="KW-0067">ATP-binding</keyword>
<dbReference type="CDD" id="cd07771">
    <property type="entry name" value="ASKHA_NBD_FGGY_RhaB-like"/>
    <property type="match status" value="1"/>
</dbReference>
<dbReference type="STRING" id="39482.ERS852491_02958"/>
<evidence type="ECO:0000313" key="9">
    <source>
        <dbReference type="EMBL" id="CUO68334.1"/>
    </source>
</evidence>
<proteinExistence type="inferred from homology"/>
<evidence type="ECO:0000313" key="10">
    <source>
        <dbReference type="Proteomes" id="UP000095544"/>
    </source>
</evidence>
<keyword evidence="3" id="KW-0547">Nucleotide-binding</keyword>
<comment type="similarity">
    <text evidence="1">Belongs to the FGGY kinase family.</text>
</comment>
<dbReference type="InterPro" id="IPR013449">
    <property type="entry name" value="Rhamnulokinase"/>
</dbReference>
<dbReference type="EC" id="2.7.1.5" evidence="9"/>
<evidence type="ECO:0000259" key="7">
    <source>
        <dbReference type="Pfam" id="PF00370"/>
    </source>
</evidence>
<gene>
    <name evidence="9" type="primary">rhaB_3</name>
    <name evidence="9" type="ORF">ERS852491_02958</name>
</gene>
<evidence type="ECO:0000256" key="6">
    <source>
        <dbReference type="ARBA" id="ARBA00023308"/>
    </source>
</evidence>
<dbReference type="SUPFAM" id="SSF53067">
    <property type="entry name" value="Actin-like ATPase domain"/>
    <property type="match status" value="2"/>
</dbReference>
<feature type="domain" description="Carbohydrate kinase FGGY C-terminal" evidence="8">
    <location>
        <begin position="256"/>
        <end position="448"/>
    </location>
</feature>
<dbReference type="EMBL" id="CYZU01000028">
    <property type="protein sequence ID" value="CUO68334.1"/>
    <property type="molecule type" value="Genomic_DNA"/>
</dbReference>
<dbReference type="InterPro" id="IPR043129">
    <property type="entry name" value="ATPase_NBD"/>
</dbReference>
<name>A0A174H0C4_9FIRM</name>